<organism evidence="1 2">
    <name type="scientific">Hyaloperonospora arabidopsidis (strain Emoy2)</name>
    <name type="common">Downy mildew agent</name>
    <name type="synonym">Peronospora arabidopsidis</name>
    <dbReference type="NCBI Taxonomy" id="559515"/>
    <lineage>
        <taxon>Eukaryota</taxon>
        <taxon>Sar</taxon>
        <taxon>Stramenopiles</taxon>
        <taxon>Oomycota</taxon>
        <taxon>Peronosporomycetes</taxon>
        <taxon>Peronosporales</taxon>
        <taxon>Peronosporaceae</taxon>
        <taxon>Hyaloperonospora</taxon>
    </lineage>
</organism>
<dbReference type="HOGENOM" id="CLU_2532302_0_0_1"/>
<evidence type="ECO:0000313" key="2">
    <source>
        <dbReference type="Proteomes" id="UP000011713"/>
    </source>
</evidence>
<reference evidence="2" key="1">
    <citation type="journal article" date="2010" name="Science">
        <title>Signatures of adaptation to obligate biotrophy in the Hyaloperonospora arabidopsidis genome.</title>
        <authorList>
            <person name="Baxter L."/>
            <person name="Tripathy S."/>
            <person name="Ishaque N."/>
            <person name="Boot N."/>
            <person name="Cabral A."/>
            <person name="Kemen E."/>
            <person name="Thines M."/>
            <person name="Ah-Fong A."/>
            <person name="Anderson R."/>
            <person name="Badejoko W."/>
            <person name="Bittner-Eddy P."/>
            <person name="Boore J.L."/>
            <person name="Chibucos M.C."/>
            <person name="Coates M."/>
            <person name="Dehal P."/>
            <person name="Delehaunty K."/>
            <person name="Dong S."/>
            <person name="Downton P."/>
            <person name="Dumas B."/>
            <person name="Fabro G."/>
            <person name="Fronick C."/>
            <person name="Fuerstenberg S.I."/>
            <person name="Fulton L."/>
            <person name="Gaulin E."/>
            <person name="Govers F."/>
            <person name="Hughes L."/>
            <person name="Humphray S."/>
            <person name="Jiang R.H."/>
            <person name="Judelson H."/>
            <person name="Kamoun S."/>
            <person name="Kyung K."/>
            <person name="Meijer H."/>
            <person name="Minx P."/>
            <person name="Morris P."/>
            <person name="Nelson J."/>
            <person name="Phuntumart V."/>
            <person name="Qutob D."/>
            <person name="Rehmany A."/>
            <person name="Rougon-Cardoso A."/>
            <person name="Ryden P."/>
            <person name="Torto-Alalibo T."/>
            <person name="Studholme D."/>
            <person name="Wang Y."/>
            <person name="Win J."/>
            <person name="Wood J."/>
            <person name="Clifton S.W."/>
            <person name="Rogers J."/>
            <person name="Van den Ackerveken G."/>
            <person name="Jones J.D."/>
            <person name="McDowell J.M."/>
            <person name="Beynon J."/>
            <person name="Tyler B.M."/>
        </authorList>
    </citation>
    <scope>NUCLEOTIDE SEQUENCE [LARGE SCALE GENOMIC DNA]</scope>
    <source>
        <strain evidence="2">Emoy2</strain>
    </source>
</reference>
<evidence type="ECO:0000313" key="1">
    <source>
        <dbReference type="EnsemblProtists" id="HpaP805184"/>
    </source>
</evidence>
<keyword evidence="2" id="KW-1185">Reference proteome</keyword>
<dbReference type="EMBL" id="JH598219">
    <property type="status" value="NOT_ANNOTATED_CDS"/>
    <property type="molecule type" value="Genomic_DNA"/>
</dbReference>
<dbReference type="AlphaFoldDB" id="M4BFW4"/>
<proteinExistence type="predicted"/>
<dbReference type="EnsemblProtists" id="HpaT805184">
    <property type="protein sequence ID" value="HpaP805184"/>
    <property type="gene ID" value="HpaG805184"/>
</dbReference>
<dbReference type="InParanoid" id="M4BFW4"/>
<sequence length="84" mass="9706">MRVSSSRRIRDACWPLQALLDNLKIMYGEYHRQQTPVSLQLSHLFIVSPSARVICTKFSKGNVWFLDATHETIATVYLFCMCLV</sequence>
<accession>M4BFW4</accession>
<name>M4BFW4_HYAAE</name>
<protein>
    <recommendedName>
        <fullName evidence="3">RxLR effector candidate protein</fullName>
    </recommendedName>
</protein>
<dbReference type="Proteomes" id="UP000011713">
    <property type="component" value="Unassembled WGS sequence"/>
</dbReference>
<reference evidence="1" key="2">
    <citation type="submission" date="2015-06" db="UniProtKB">
        <authorList>
            <consortium name="EnsemblProtists"/>
        </authorList>
    </citation>
    <scope>IDENTIFICATION</scope>
    <source>
        <strain evidence="1">Emoy2</strain>
    </source>
</reference>
<evidence type="ECO:0008006" key="3">
    <source>
        <dbReference type="Google" id="ProtNLM"/>
    </source>
</evidence>
<dbReference type="VEuPathDB" id="FungiDB:HpaG805184"/>